<dbReference type="Proteomes" id="UP001172386">
    <property type="component" value="Unassembled WGS sequence"/>
</dbReference>
<evidence type="ECO:0000313" key="1">
    <source>
        <dbReference type="EMBL" id="KAJ9654486.1"/>
    </source>
</evidence>
<name>A0ACC3A2Q5_9EURO</name>
<sequence length="758" mass="84974">MRRPSERFEEFAPLPAKRYNPALNYLTCEPPHRSMPVPCRKHGFPFDLASPRRRSCKISQEGNTTAQNRLAEAATILKEKLEQGDDEINEVAVKSLSPTTNSTGQAVSEVNEKTPLSFRFSRHQENRYSLPSELSSTEIDATPSKRRALHRQARMIDGALFHPRTRKGKFIESDTAGGTSPVKAVAEKLAKRLSVQSTQHANSPRTSWLQNVMARFRTDIGRKQQHPKLRKRHSSLADCGMTSPGQHHPPAACHGAVTGTAEMRQVLPPPTSVGFNGVSEYHNKPLPLSPAEEIRRSLASEAQCTFFAHASSFNPSLSKTSATSTPQQNGPASPSSFTTFARRNPYDDDSSAPSTLGVSPPPPLTYHKRRISSTEWPFRAQNDSPRQVKDHTPGVSATMLPVRRPNALSNQRRPTTPREEDDQRGRRPTSPLSGVLPSKKSLPRSRSPVKRLLGMVKSSSANQIVTYDLPPMPAAPSSTNKRRWKDLSHKLKHGFLTADLEQLDQEEMMEQYTSGDTATDTVRIITPSSTGNRAVFPVSLKSAGQNILWSELEFALIETANQFLKDELGAGRLSRDSILRTKRQWQARNRPQVTEFYYDQTTQYELVITNLRTIKLYSDYSQDAIMLNSVLHQWRILIRELSVKTLCIPDSIVRRWIHDGRRVLELLGASHRCLSKFDKISSLCLSVISSHEKERAKKRKTSGSHRRSVSDGSQNTTYVHEAALMAQRPFYAQDETPPMPTSTSMGTPQERILARDTR</sequence>
<comment type="caution">
    <text evidence="1">The sequence shown here is derived from an EMBL/GenBank/DDBJ whole genome shotgun (WGS) entry which is preliminary data.</text>
</comment>
<keyword evidence="2" id="KW-1185">Reference proteome</keyword>
<proteinExistence type="predicted"/>
<protein>
    <submittedName>
        <fullName evidence="1">Uncharacterized protein</fullName>
    </submittedName>
</protein>
<reference evidence="1" key="1">
    <citation type="submission" date="2022-10" db="EMBL/GenBank/DDBJ databases">
        <title>Culturing micro-colonial fungi from biological soil crusts in the Mojave desert and describing Neophaeococcomyces mojavensis, and introducing the new genera and species Taxawa tesnikishii.</title>
        <authorList>
            <person name="Kurbessoian T."/>
            <person name="Stajich J.E."/>
        </authorList>
    </citation>
    <scope>NUCLEOTIDE SEQUENCE</scope>
    <source>
        <strain evidence="1">JES_112</strain>
    </source>
</reference>
<accession>A0ACC3A2Q5</accession>
<dbReference type="EMBL" id="JAPDRQ010000120">
    <property type="protein sequence ID" value="KAJ9654486.1"/>
    <property type="molecule type" value="Genomic_DNA"/>
</dbReference>
<evidence type="ECO:0000313" key="2">
    <source>
        <dbReference type="Proteomes" id="UP001172386"/>
    </source>
</evidence>
<gene>
    <name evidence="1" type="ORF">H2198_006495</name>
</gene>
<organism evidence="1 2">
    <name type="scientific">Neophaeococcomyces mojaviensis</name>
    <dbReference type="NCBI Taxonomy" id="3383035"/>
    <lineage>
        <taxon>Eukaryota</taxon>
        <taxon>Fungi</taxon>
        <taxon>Dikarya</taxon>
        <taxon>Ascomycota</taxon>
        <taxon>Pezizomycotina</taxon>
        <taxon>Eurotiomycetes</taxon>
        <taxon>Chaetothyriomycetidae</taxon>
        <taxon>Chaetothyriales</taxon>
        <taxon>Chaetothyriales incertae sedis</taxon>
        <taxon>Neophaeococcomyces</taxon>
    </lineage>
</organism>